<feature type="active site" evidence="14 16">
    <location>
        <position position="721"/>
    </location>
</feature>
<keyword evidence="5 14" id="KW-0378">Hydrolase</keyword>
<dbReference type="Pfam" id="PF05362">
    <property type="entry name" value="Lon_C"/>
    <property type="match status" value="1"/>
</dbReference>
<dbReference type="InterPro" id="IPR020568">
    <property type="entry name" value="Ribosomal_Su5_D2-typ_SF"/>
</dbReference>
<comment type="catalytic activity">
    <reaction evidence="9 14 15 18">
        <text>Hydrolysis of proteins in presence of ATP.</text>
        <dbReference type="EC" id="3.4.21.53"/>
    </reaction>
</comment>
<dbReference type="GO" id="GO:0034605">
    <property type="term" value="P:cellular response to heat"/>
    <property type="evidence" value="ECO:0007669"/>
    <property type="project" value="UniProtKB-UniRule"/>
</dbReference>
<dbReference type="PRINTS" id="PR00830">
    <property type="entry name" value="ENDOLAPTASE"/>
</dbReference>
<dbReference type="InterPro" id="IPR008268">
    <property type="entry name" value="Peptidase_S16_AS"/>
</dbReference>
<dbReference type="Gene3D" id="3.30.230.10">
    <property type="match status" value="1"/>
</dbReference>
<evidence type="ECO:0000256" key="9">
    <source>
        <dbReference type="ARBA" id="ARBA00050665"/>
    </source>
</evidence>
<keyword evidence="8 14" id="KW-0346">Stress response</keyword>
<evidence type="ECO:0000256" key="10">
    <source>
        <dbReference type="ARBA" id="ARBA00053875"/>
    </source>
</evidence>
<dbReference type="NCBIfam" id="TIGR00763">
    <property type="entry name" value="lon"/>
    <property type="match status" value="1"/>
</dbReference>
<keyword evidence="2 14" id="KW-0963">Cytoplasm</keyword>
<dbReference type="RefSeq" id="WP_013240186.1">
    <property type="nucleotide sequence ID" value="NZ_LITQ01000018.1"/>
</dbReference>
<keyword evidence="25" id="KW-1185">Reference proteome</keyword>
<keyword evidence="7 14" id="KW-0067">ATP-binding</keyword>
<comment type="subcellular location">
    <subcellularLocation>
        <location evidence="1 14 15">Cytoplasm</location>
    </subcellularLocation>
</comment>
<keyword evidence="3 14" id="KW-0645">Protease</keyword>
<feature type="domain" description="Lon proteolytic" evidence="20">
    <location>
        <begin position="591"/>
        <end position="772"/>
    </location>
</feature>
<dbReference type="InterPro" id="IPR014721">
    <property type="entry name" value="Ribsml_uS5_D2-typ_fold_subgr"/>
</dbReference>
<dbReference type="Gene3D" id="1.20.5.5270">
    <property type="match status" value="1"/>
</dbReference>
<dbReference type="PATRIC" id="fig|1705578.3.peg.1147"/>
<comment type="subunit">
    <text evidence="14 15">Homohexamer. Organized in a ring with a central cavity.</text>
</comment>
<dbReference type="EMBL" id="LITQ01000018">
    <property type="protein sequence ID" value="OAA92668.1"/>
    <property type="molecule type" value="Genomic_DNA"/>
</dbReference>
<evidence type="ECO:0000256" key="5">
    <source>
        <dbReference type="ARBA" id="ARBA00022801"/>
    </source>
</evidence>
<dbReference type="InterPro" id="IPR015947">
    <property type="entry name" value="PUA-like_sf"/>
</dbReference>
<keyword evidence="4 14" id="KW-0547">Nucleotide-binding</keyword>
<dbReference type="AlphaFoldDB" id="A0A166SR32"/>
<accession>A0A166SR32</accession>
<dbReference type="Gene3D" id="3.40.50.300">
    <property type="entry name" value="P-loop containing nucleotide triphosphate hydrolases"/>
    <property type="match status" value="1"/>
</dbReference>
<feature type="active site" evidence="14 16">
    <location>
        <position position="678"/>
    </location>
</feature>
<evidence type="ECO:0000313" key="25">
    <source>
        <dbReference type="Proteomes" id="UP000093694"/>
    </source>
</evidence>
<dbReference type="SMART" id="SM00464">
    <property type="entry name" value="LON"/>
    <property type="match status" value="1"/>
</dbReference>
<evidence type="ECO:0000256" key="7">
    <source>
        <dbReference type="ARBA" id="ARBA00022840"/>
    </source>
</evidence>
<evidence type="ECO:0000256" key="8">
    <source>
        <dbReference type="ARBA" id="ARBA00023016"/>
    </source>
</evidence>
<dbReference type="EMBL" id="LROR01000041">
    <property type="protein sequence ID" value="OBR94594.1"/>
    <property type="molecule type" value="Genomic_DNA"/>
</dbReference>
<dbReference type="GO" id="GO:0005737">
    <property type="term" value="C:cytoplasm"/>
    <property type="evidence" value="ECO:0007669"/>
    <property type="project" value="UniProtKB-SubCell"/>
</dbReference>
<evidence type="ECO:0000256" key="18">
    <source>
        <dbReference type="PROSITE-ProRule" id="PRU01122"/>
    </source>
</evidence>
<dbReference type="InterPro" id="IPR008269">
    <property type="entry name" value="Lon_proteolytic"/>
</dbReference>
<evidence type="ECO:0000259" key="20">
    <source>
        <dbReference type="PROSITE" id="PS51786"/>
    </source>
</evidence>
<dbReference type="GO" id="GO:0005524">
    <property type="term" value="F:ATP binding"/>
    <property type="evidence" value="ECO:0007669"/>
    <property type="project" value="UniProtKB-UniRule"/>
</dbReference>
<dbReference type="PROSITE" id="PS51787">
    <property type="entry name" value="LON_N"/>
    <property type="match status" value="1"/>
</dbReference>
<dbReference type="HAMAP" id="MF_01973">
    <property type="entry name" value="lon_bact"/>
    <property type="match status" value="1"/>
</dbReference>
<comment type="similarity">
    <text evidence="14 15 18 19">Belongs to the peptidase S16 family.</text>
</comment>
<dbReference type="Pfam" id="PF00004">
    <property type="entry name" value="AAA"/>
    <property type="match status" value="1"/>
</dbReference>
<organism evidence="22 24">
    <name type="scientific">Clostridium coskatii</name>
    <dbReference type="NCBI Taxonomy" id="1705578"/>
    <lineage>
        <taxon>Bacteria</taxon>
        <taxon>Bacillati</taxon>
        <taxon>Bacillota</taxon>
        <taxon>Clostridia</taxon>
        <taxon>Eubacteriales</taxon>
        <taxon>Clostridiaceae</taxon>
        <taxon>Clostridium</taxon>
    </lineage>
</organism>
<dbReference type="InterPro" id="IPR027543">
    <property type="entry name" value="Lon_bac"/>
</dbReference>
<evidence type="ECO:0000256" key="12">
    <source>
        <dbReference type="ARBA" id="ARBA00071934"/>
    </source>
</evidence>
<comment type="caution">
    <text evidence="22">The sequence shown here is derived from an EMBL/GenBank/DDBJ whole genome shotgun (WGS) entry which is preliminary data.</text>
</comment>
<dbReference type="Gene3D" id="1.20.58.1480">
    <property type="match status" value="1"/>
</dbReference>
<evidence type="ECO:0000256" key="14">
    <source>
        <dbReference type="HAMAP-Rule" id="MF_01973"/>
    </source>
</evidence>
<comment type="induction">
    <text evidence="14">By heat shock.</text>
</comment>
<dbReference type="EC" id="3.4.21.53" evidence="11 14"/>
<dbReference type="Proteomes" id="UP000093694">
    <property type="component" value="Unassembled WGS sequence"/>
</dbReference>
<feature type="domain" description="Lon N-terminal" evidence="21">
    <location>
        <begin position="8"/>
        <end position="203"/>
    </location>
</feature>
<evidence type="ECO:0000313" key="23">
    <source>
        <dbReference type="EMBL" id="OBR94594.1"/>
    </source>
</evidence>
<dbReference type="GO" id="GO:0004252">
    <property type="term" value="F:serine-type endopeptidase activity"/>
    <property type="evidence" value="ECO:0007669"/>
    <property type="project" value="UniProtKB-UniRule"/>
</dbReference>
<evidence type="ECO:0000256" key="19">
    <source>
        <dbReference type="RuleBase" id="RU000591"/>
    </source>
</evidence>
<dbReference type="GO" id="GO:0006515">
    <property type="term" value="P:protein quality control for misfolded or incompletely synthesized proteins"/>
    <property type="evidence" value="ECO:0007669"/>
    <property type="project" value="UniProtKB-UniRule"/>
</dbReference>
<dbReference type="SMR" id="A0A166SR32"/>
<dbReference type="InterPro" id="IPR003593">
    <property type="entry name" value="AAA+_ATPase"/>
</dbReference>
<protein>
    <recommendedName>
        <fullName evidence="12 14">Lon protease</fullName>
        <ecNumber evidence="11 14">3.4.21.53</ecNumber>
    </recommendedName>
    <alternativeName>
        <fullName evidence="13 14">ATP-dependent protease La</fullName>
    </alternativeName>
</protein>
<dbReference type="GO" id="GO:0016887">
    <property type="term" value="F:ATP hydrolysis activity"/>
    <property type="evidence" value="ECO:0007669"/>
    <property type="project" value="UniProtKB-UniRule"/>
</dbReference>
<evidence type="ECO:0000256" key="1">
    <source>
        <dbReference type="ARBA" id="ARBA00004496"/>
    </source>
</evidence>
<comment type="function">
    <text evidence="10 14">ATP-dependent serine protease that mediates the selective degradation of mutant and abnormal proteins as well as certain short-lived regulatory proteins. Required for cellular homeostasis and for survival from DNA damage and developmental changes induced by stress. Degrades polypeptides processively to yield small peptide fragments that are 5 to 10 amino acids long. Binds to DNA in a double-stranded, site-specific manner.</text>
</comment>
<sequence>MDKNLKVLPLIPLRGITVFPYMVLHFDVGRKKSILALEEAMLVDQKIFLTAQKEAKIEEPEEEDIFETGTICNIKQILKLPGDTVRVLVEGETRAVLKECISKDPFFKVEVEILEDGEECSDNKNCEALARTIKDKFDEYIKLSGNIPVETIITLDELNNCGRLADTVSSYLMLKQEKRQEILECYDIEERLKKLLSVLVNEIEILKLERKIGVKVKNKIDKVQKEYYLKEQLKAIQEELGEDDEDKKEMKRYKNKISKAKLPKDVKDKALYELDRLKNTGTYSAEGGVIRTYLDWILDLPWNAQTKDNLEIKSVREILEKEHYGLKDVKDRIIEYLAAKKMSKSLKGPILCLVGPPGVGKTSIAKSIAHALNRNFVRMSLGGVRDEAEIRGHRKTYVGAIPGRIIYGMKQAKSKNPLFLLDEIDKMSGDFRGDPADALLEVLDSEQNSTFRDHYLELDFDLSNVMFITTANTLETVPRPLFDRMEVIEVSGYTSEEKLHICKEHLIPKELEQNGVGDNKIIFSDSAIYKLIDSYTRESGVRSLERRVASIIRKAIAEIMEKGRKNINVTVTKVKSYLGPEIFTYDKVDKEDKVGVVTGMAWTGYGGDTLPVEVSVMPGNGKLQLTGQLGDVMKESAKTGYSYIRANSHKYGIESGFYKNYDVHIHVPEGAVPKDGPSAGVTMVTAMISALNKNKVKHNVAMTGEITLTGRVLPIGGLKEKSLAAYRAGIDTVIIPMENEKDLLKIPKTVKSKLKYILADNIDTVLENAILRDN</sequence>
<evidence type="ECO:0000256" key="16">
    <source>
        <dbReference type="PIRSR" id="PIRSR001174-1"/>
    </source>
</evidence>
<dbReference type="SMART" id="SM00382">
    <property type="entry name" value="AAA"/>
    <property type="match status" value="1"/>
</dbReference>
<keyword evidence="6 14" id="KW-0720">Serine protease</keyword>
<dbReference type="PROSITE" id="PS01046">
    <property type="entry name" value="LON_SER"/>
    <property type="match status" value="1"/>
</dbReference>
<dbReference type="Pfam" id="PF22667">
    <property type="entry name" value="Lon_lid"/>
    <property type="match status" value="1"/>
</dbReference>
<dbReference type="SUPFAM" id="SSF52540">
    <property type="entry name" value="P-loop containing nucleoside triphosphate hydrolases"/>
    <property type="match status" value="1"/>
</dbReference>
<evidence type="ECO:0000256" key="11">
    <source>
        <dbReference type="ARBA" id="ARBA00066743"/>
    </source>
</evidence>
<gene>
    <name evidence="22" type="primary">lon1</name>
    <name evidence="14" type="synonym">lon</name>
    <name evidence="23" type="ORF">CLCOS_18330</name>
    <name evidence="22" type="ORF">WX73_00760</name>
</gene>
<reference evidence="23 25" key="2">
    <citation type="journal article" date="2016" name="Front. Microbiol.">
        <title>Industrial Acetogenic Biocatalysts: A Comparative Metabolic and Genomic Analysis.</title>
        <authorList>
            <person name="Bengelsdorf F."/>
            <person name="Poehlein A."/>
            <person name="Sonja S."/>
            <person name="Erz C."/>
            <person name="Hummel T."/>
            <person name="Hoffmeister S."/>
            <person name="Daniel R."/>
            <person name="Durre P."/>
        </authorList>
    </citation>
    <scope>NUCLEOTIDE SEQUENCE [LARGE SCALE GENOMIC DNA]</scope>
    <source>
        <strain evidence="23 25">PTA-10522</strain>
    </source>
</reference>
<dbReference type="InterPro" id="IPR003959">
    <property type="entry name" value="ATPase_AAA_core"/>
</dbReference>
<evidence type="ECO:0000259" key="21">
    <source>
        <dbReference type="PROSITE" id="PS51787"/>
    </source>
</evidence>
<dbReference type="GO" id="GO:0043565">
    <property type="term" value="F:sequence-specific DNA binding"/>
    <property type="evidence" value="ECO:0007669"/>
    <property type="project" value="UniProtKB-UniRule"/>
</dbReference>
<dbReference type="FunFam" id="3.40.50.300:FF:000021">
    <property type="entry name" value="Lon protease homolog"/>
    <property type="match status" value="1"/>
</dbReference>
<dbReference type="InterPro" id="IPR003111">
    <property type="entry name" value="Lon_prtase_N"/>
</dbReference>
<evidence type="ECO:0000256" key="17">
    <source>
        <dbReference type="PIRSR" id="PIRSR001174-2"/>
    </source>
</evidence>
<dbReference type="InterPro" id="IPR027065">
    <property type="entry name" value="Lon_Prtase"/>
</dbReference>
<evidence type="ECO:0000256" key="13">
    <source>
        <dbReference type="ARBA" id="ARBA00082722"/>
    </source>
</evidence>
<dbReference type="InterPro" id="IPR054594">
    <property type="entry name" value="Lon_lid"/>
</dbReference>
<dbReference type="InterPro" id="IPR027417">
    <property type="entry name" value="P-loop_NTPase"/>
</dbReference>
<dbReference type="PANTHER" id="PTHR10046">
    <property type="entry name" value="ATP DEPENDENT LON PROTEASE FAMILY MEMBER"/>
    <property type="match status" value="1"/>
</dbReference>
<reference evidence="22 24" key="1">
    <citation type="journal article" date="2015" name="Biotechnol. Bioeng.">
        <title>Genome sequence and phenotypic characterization of Caulobacter segnis.</title>
        <authorList>
            <person name="Patel S."/>
            <person name="Fletcher B."/>
            <person name="Scott D.C."/>
            <person name="Ely B."/>
        </authorList>
    </citation>
    <scope>NUCLEOTIDE SEQUENCE [LARGE SCALE GENOMIC DNA]</scope>
    <source>
        <strain evidence="22 24">PS02</strain>
    </source>
</reference>
<feature type="binding site" evidence="14 17">
    <location>
        <begin position="355"/>
        <end position="362"/>
    </location>
    <ligand>
        <name>ATP</name>
        <dbReference type="ChEBI" id="CHEBI:30616"/>
    </ligand>
</feature>
<proteinExistence type="evidence at transcript level"/>
<name>A0A166SR32_9CLOT</name>
<evidence type="ECO:0000313" key="22">
    <source>
        <dbReference type="EMBL" id="OAA92668.1"/>
    </source>
</evidence>
<dbReference type="InterPro" id="IPR046336">
    <property type="entry name" value="Lon_prtase_N_sf"/>
</dbReference>
<dbReference type="Proteomes" id="UP000077384">
    <property type="component" value="Unassembled WGS sequence"/>
</dbReference>
<dbReference type="Gene3D" id="2.30.130.40">
    <property type="entry name" value="LON domain-like"/>
    <property type="match status" value="1"/>
</dbReference>
<evidence type="ECO:0000256" key="6">
    <source>
        <dbReference type="ARBA" id="ARBA00022825"/>
    </source>
</evidence>
<dbReference type="SUPFAM" id="SSF88697">
    <property type="entry name" value="PUA domain-like"/>
    <property type="match status" value="1"/>
</dbReference>
<evidence type="ECO:0000256" key="4">
    <source>
        <dbReference type="ARBA" id="ARBA00022741"/>
    </source>
</evidence>
<evidence type="ECO:0000256" key="3">
    <source>
        <dbReference type="ARBA" id="ARBA00022670"/>
    </source>
</evidence>
<evidence type="ECO:0000256" key="15">
    <source>
        <dbReference type="PIRNR" id="PIRNR001174"/>
    </source>
</evidence>
<dbReference type="GO" id="GO:0004176">
    <property type="term" value="F:ATP-dependent peptidase activity"/>
    <property type="evidence" value="ECO:0007669"/>
    <property type="project" value="UniProtKB-UniRule"/>
</dbReference>
<dbReference type="NCBIfam" id="NF008053">
    <property type="entry name" value="PRK10787.1"/>
    <property type="match status" value="1"/>
</dbReference>
<evidence type="ECO:0000256" key="2">
    <source>
        <dbReference type="ARBA" id="ARBA00022490"/>
    </source>
</evidence>
<evidence type="ECO:0000313" key="24">
    <source>
        <dbReference type="Proteomes" id="UP000077384"/>
    </source>
</evidence>
<dbReference type="PIRSF" id="PIRSF001174">
    <property type="entry name" value="Lon_proteas"/>
    <property type="match status" value="1"/>
</dbReference>
<dbReference type="Pfam" id="PF02190">
    <property type="entry name" value="LON_substr_bdg"/>
    <property type="match status" value="1"/>
</dbReference>
<dbReference type="PROSITE" id="PS51786">
    <property type="entry name" value="LON_PROTEOLYTIC"/>
    <property type="match status" value="1"/>
</dbReference>
<dbReference type="Gene3D" id="1.10.8.60">
    <property type="match status" value="1"/>
</dbReference>
<dbReference type="InterPro" id="IPR004815">
    <property type="entry name" value="Lon_bac/euk-typ"/>
</dbReference>
<dbReference type="SUPFAM" id="SSF54211">
    <property type="entry name" value="Ribosomal protein S5 domain 2-like"/>
    <property type="match status" value="1"/>
</dbReference>
<dbReference type="CDD" id="cd19500">
    <property type="entry name" value="RecA-like_Lon"/>
    <property type="match status" value="1"/>
</dbReference>